<dbReference type="EMBL" id="VSSQ01004662">
    <property type="protein sequence ID" value="MPM26157.1"/>
    <property type="molecule type" value="Genomic_DNA"/>
</dbReference>
<gene>
    <name evidence="2" type="ORF">SDC9_72658</name>
</gene>
<dbReference type="InterPro" id="IPR032257">
    <property type="entry name" value="DUF4830"/>
</dbReference>
<protein>
    <recommendedName>
        <fullName evidence="1">DUF4830 domain-containing protein</fullName>
    </recommendedName>
</protein>
<comment type="caution">
    <text evidence="2">The sequence shown here is derived from an EMBL/GenBank/DDBJ whole genome shotgun (WGS) entry which is preliminary data.</text>
</comment>
<dbReference type="Pfam" id="PF16112">
    <property type="entry name" value="DUF4830"/>
    <property type="match status" value="1"/>
</dbReference>
<organism evidence="2">
    <name type="scientific">bioreactor metagenome</name>
    <dbReference type="NCBI Taxonomy" id="1076179"/>
    <lineage>
        <taxon>unclassified sequences</taxon>
        <taxon>metagenomes</taxon>
        <taxon>ecological metagenomes</taxon>
    </lineage>
</organism>
<sequence length="153" mass="16791">MFIWTAHLRKKRVLAAAVLLAALAILLVVLGGIFRSPAEDGAARLDTEEARIGYLKELGWEVTPDPVSTLQIRIPDPLTEDYEAYNDLQREQGFDLAELKGQQVTRYTYSVLNYPGHSEGVQVNLYLCEGLPAAGDIIVTGANGFQAGLDFPE</sequence>
<accession>A0A644YD67</accession>
<feature type="domain" description="DUF4830" evidence="1">
    <location>
        <begin position="55"/>
        <end position="115"/>
    </location>
</feature>
<name>A0A644YD67_9ZZZZ</name>
<proteinExistence type="predicted"/>
<reference evidence="2" key="1">
    <citation type="submission" date="2019-08" db="EMBL/GenBank/DDBJ databases">
        <authorList>
            <person name="Kucharzyk K."/>
            <person name="Murdoch R.W."/>
            <person name="Higgins S."/>
            <person name="Loffler F."/>
        </authorList>
    </citation>
    <scope>NUCLEOTIDE SEQUENCE</scope>
</reference>
<evidence type="ECO:0000259" key="1">
    <source>
        <dbReference type="Pfam" id="PF16112"/>
    </source>
</evidence>
<evidence type="ECO:0000313" key="2">
    <source>
        <dbReference type="EMBL" id="MPM26157.1"/>
    </source>
</evidence>
<dbReference type="AlphaFoldDB" id="A0A644YD67"/>